<evidence type="ECO:0000313" key="1">
    <source>
        <dbReference type="EMBL" id="KKY28695.1"/>
    </source>
</evidence>
<dbReference type="Gene3D" id="2.60.120.620">
    <property type="entry name" value="q2cbj1_9rhob like domain"/>
    <property type="match status" value="1"/>
</dbReference>
<protein>
    <submittedName>
        <fullName evidence="1">Putative phytanoyl-dioxygenase</fullName>
    </submittedName>
</protein>
<dbReference type="PANTHER" id="PTHR31630">
    <property type="entry name" value="PHYTANOYL-COA DIOXYGENASE-RELATED-RELATED"/>
    <property type="match status" value="1"/>
</dbReference>
<accession>A0A0G2HK18</accession>
<reference evidence="1 2" key="1">
    <citation type="submission" date="2015-03" db="EMBL/GenBank/DDBJ databases">
        <authorList>
            <person name="Morales-Cruz A."/>
            <person name="Amrine K.C."/>
            <person name="Cantu D."/>
        </authorList>
    </citation>
    <scope>NUCLEOTIDE SEQUENCE [LARGE SCALE GENOMIC DNA]</scope>
    <source>
        <strain evidence="1">DS831</strain>
    </source>
</reference>
<sequence length="328" mass="37530">MPHSTQAPTLADDVQYGDWRDDMFRDGFAVVKGAVPPSRCTEYIDDMYAWLEKFPYGFKRSDRSTWTPEHLPANVKGGMYYHYAVQHESFVWRARQEPGVLAAFAKLWNTTALIASFDGINFTLPTSAREPWAAWPHVDQSPHRTGLQCAQGIINFAPNGPRDGGLVVLKGSHRLVEEYFSCHETEQETWGSTDWFGFSEEEGQVAWFKDRGCEQVKVCAEPGDLIVWDSRTVHWNVVPEGEQTRALVYACYAPAKFAKAETLGKKKEFFEKRLGTTHWPHDNIFVSSYSTERMRCGKLDEFDRERPFEEPKINDTLLRLAGVLPYDS</sequence>
<dbReference type="GO" id="GO:0051213">
    <property type="term" value="F:dioxygenase activity"/>
    <property type="evidence" value="ECO:0007669"/>
    <property type="project" value="UniProtKB-KW"/>
</dbReference>
<dbReference type="PANTHER" id="PTHR31630:SF6">
    <property type="entry name" value="PHYTANOYL-COA DIOXYGENASE-RELATED"/>
    <property type="match status" value="1"/>
</dbReference>
<keyword evidence="1" id="KW-0223">Dioxygenase</keyword>
<dbReference type="AlphaFoldDB" id="A0A0G2HK18"/>
<dbReference type="Pfam" id="PF05721">
    <property type="entry name" value="PhyH"/>
    <property type="match status" value="1"/>
</dbReference>
<dbReference type="Proteomes" id="UP000034182">
    <property type="component" value="Unassembled WGS sequence"/>
</dbReference>
<name>A0A0G2HK18_9PEZI</name>
<reference evidence="1 2" key="2">
    <citation type="submission" date="2015-05" db="EMBL/GenBank/DDBJ databases">
        <title>Distinctive expansion of gene families associated with plant cell wall degradation and secondary metabolism in the genomes of grapevine trunk pathogens.</title>
        <authorList>
            <person name="Lawrence D.P."/>
            <person name="Travadon R."/>
            <person name="Rolshausen P.E."/>
            <person name="Baumgartner K."/>
        </authorList>
    </citation>
    <scope>NUCLEOTIDE SEQUENCE [LARGE SCALE GENOMIC DNA]</scope>
    <source>
        <strain evidence="1">DS831</strain>
    </source>
</reference>
<dbReference type="SUPFAM" id="SSF51197">
    <property type="entry name" value="Clavaminate synthase-like"/>
    <property type="match status" value="1"/>
</dbReference>
<dbReference type="EMBL" id="LAQI01000005">
    <property type="protein sequence ID" value="KKY28695.1"/>
    <property type="molecule type" value="Genomic_DNA"/>
</dbReference>
<dbReference type="InterPro" id="IPR008775">
    <property type="entry name" value="Phytyl_CoA_dOase-like"/>
</dbReference>
<proteinExistence type="predicted"/>
<gene>
    <name evidence="1" type="ORF">UCDDS831_g00080</name>
</gene>
<organism evidence="1 2">
    <name type="scientific">Diplodia seriata</name>
    <dbReference type="NCBI Taxonomy" id="420778"/>
    <lineage>
        <taxon>Eukaryota</taxon>
        <taxon>Fungi</taxon>
        <taxon>Dikarya</taxon>
        <taxon>Ascomycota</taxon>
        <taxon>Pezizomycotina</taxon>
        <taxon>Dothideomycetes</taxon>
        <taxon>Dothideomycetes incertae sedis</taxon>
        <taxon>Botryosphaeriales</taxon>
        <taxon>Botryosphaeriaceae</taxon>
        <taxon>Diplodia</taxon>
    </lineage>
</organism>
<keyword evidence="1" id="KW-0560">Oxidoreductase</keyword>
<evidence type="ECO:0000313" key="2">
    <source>
        <dbReference type="Proteomes" id="UP000034182"/>
    </source>
</evidence>
<comment type="caution">
    <text evidence="1">The sequence shown here is derived from an EMBL/GenBank/DDBJ whole genome shotgun (WGS) entry which is preliminary data.</text>
</comment>